<dbReference type="AlphaFoldDB" id="A0A0A8K8M3"/>
<dbReference type="GO" id="GO:0044781">
    <property type="term" value="P:bacterial-type flagellum organization"/>
    <property type="evidence" value="ECO:0007669"/>
    <property type="project" value="UniProtKB-KW"/>
</dbReference>
<evidence type="ECO:0000256" key="1">
    <source>
        <dbReference type="ARBA" id="ARBA00004514"/>
    </source>
</evidence>
<sequence>MIDKLAIYEHMAALTAQMVTAAQQADWDQLTELEHHVGAMRDQLIAADRAAAGTDTDETRRARKIALIQRMLADDREIRRHTEPWMESVRTLLAGNARQRNLRTAYNLG</sequence>
<keyword evidence="3" id="KW-1005">Bacterial flagellum biogenesis</keyword>
<dbReference type="InterPro" id="IPR008622">
    <property type="entry name" value="FliT"/>
</dbReference>
<dbReference type="Gene3D" id="1.20.58.380">
    <property type="entry name" value="Flagellar protein flit"/>
    <property type="match status" value="1"/>
</dbReference>
<evidence type="ECO:0000256" key="4">
    <source>
        <dbReference type="ARBA" id="ARBA00023186"/>
    </source>
</evidence>
<keyword evidence="2" id="KW-0963">Cytoplasm</keyword>
<evidence type="ECO:0000256" key="5">
    <source>
        <dbReference type="ARBA" id="ARBA00093797"/>
    </source>
</evidence>
<keyword evidence="4" id="KW-0143">Chaperone</keyword>
<evidence type="ECO:0000313" key="6">
    <source>
        <dbReference type="EMBL" id="BAQ18857.1"/>
    </source>
</evidence>
<protein>
    <recommendedName>
        <fullName evidence="5">Flagellar protein FliT</fullName>
    </recommendedName>
</protein>
<evidence type="ECO:0000256" key="3">
    <source>
        <dbReference type="ARBA" id="ARBA00022795"/>
    </source>
</evidence>
<keyword evidence="6" id="KW-0966">Cell projection</keyword>
<comment type="subcellular location">
    <subcellularLocation>
        <location evidence="1">Cytoplasm</location>
        <location evidence="1">Cytosol</location>
    </subcellularLocation>
</comment>
<dbReference type="EMBL" id="LC043072">
    <property type="protein sequence ID" value="BAQ18857.1"/>
    <property type="molecule type" value="Genomic_DNA"/>
</dbReference>
<dbReference type="Pfam" id="PF05400">
    <property type="entry name" value="FliT"/>
    <property type="match status" value="1"/>
</dbReference>
<proteinExistence type="predicted"/>
<keyword evidence="6" id="KW-0282">Flagellum</keyword>
<evidence type="ECO:0000256" key="2">
    <source>
        <dbReference type="ARBA" id="ARBA00022490"/>
    </source>
</evidence>
<reference evidence="6" key="1">
    <citation type="submission" date="2015-04" db="EMBL/GenBank/DDBJ databases">
        <title>Formation of a single polar flagellum by lateral and polar bacterial flagellar gene sets.</title>
        <authorList>
            <person name="Maruyama Y."/>
            <person name="Kobayashi M."/>
            <person name="Murata K."/>
            <person name="Hashimoto W."/>
        </authorList>
    </citation>
    <scope>NUCLEOTIDE SEQUENCE</scope>
    <source>
        <strain evidence="6">A1</strain>
    </source>
</reference>
<keyword evidence="6" id="KW-0969">Cilium</keyword>
<name>A0A0A8K8M3_9SPHN</name>
<organism evidence="6">
    <name type="scientific">Sphingomonas sp. A1</name>
    <dbReference type="NCBI Taxonomy" id="90322"/>
    <lineage>
        <taxon>Bacteria</taxon>
        <taxon>Pseudomonadati</taxon>
        <taxon>Pseudomonadota</taxon>
        <taxon>Alphaproteobacteria</taxon>
        <taxon>Sphingomonadales</taxon>
        <taxon>Sphingomonadaceae</taxon>
        <taxon>Sphingomonas</taxon>
    </lineage>
</organism>
<accession>A0A0A8K8M3</accession>
<gene>
    <name evidence="6" type="primary">fliT</name>
</gene>